<evidence type="ECO:0000313" key="4">
    <source>
        <dbReference type="Proteomes" id="UP001056429"/>
    </source>
</evidence>
<dbReference type="RefSeq" id="WP_250861286.1">
    <property type="nucleotide sequence ID" value="NZ_JAGSOJ010000005.1"/>
</dbReference>
<keyword evidence="4" id="KW-1185">Reference proteome</keyword>
<proteinExistence type="predicted"/>
<evidence type="ECO:0000259" key="1">
    <source>
        <dbReference type="Pfam" id="PF02625"/>
    </source>
</evidence>
<dbReference type="InterPro" id="IPR003777">
    <property type="entry name" value="XdhC_CoxI"/>
</dbReference>
<dbReference type="PANTHER" id="PTHR30388">
    <property type="entry name" value="ALDEHYDE OXIDOREDUCTASE MOLYBDENUM COFACTOR ASSEMBLY PROTEIN"/>
    <property type="match status" value="1"/>
</dbReference>
<protein>
    <submittedName>
        <fullName evidence="3">XdhC family protein</fullName>
    </submittedName>
</protein>
<dbReference type="Pfam" id="PF02625">
    <property type="entry name" value="XdhC_CoxI"/>
    <property type="match status" value="1"/>
</dbReference>
<dbReference type="InterPro" id="IPR052698">
    <property type="entry name" value="MoCofactor_Util/Proc"/>
</dbReference>
<dbReference type="AlphaFoldDB" id="A0A9J6P5W2"/>
<feature type="domain" description="XdhC- CoxI" evidence="1">
    <location>
        <begin position="15"/>
        <end position="78"/>
    </location>
</feature>
<dbReference type="Pfam" id="PF13478">
    <property type="entry name" value="XdhC_C"/>
    <property type="match status" value="1"/>
</dbReference>
<evidence type="ECO:0000313" key="3">
    <source>
        <dbReference type="EMBL" id="MCM1992119.1"/>
    </source>
</evidence>
<evidence type="ECO:0000259" key="2">
    <source>
        <dbReference type="Pfam" id="PF13478"/>
    </source>
</evidence>
<dbReference type="EMBL" id="JAGSOJ010000005">
    <property type="protein sequence ID" value="MCM1992119.1"/>
    <property type="molecule type" value="Genomic_DNA"/>
</dbReference>
<dbReference type="InterPro" id="IPR027051">
    <property type="entry name" value="XdhC_Rossmann_dom"/>
</dbReference>
<name>A0A9J6P5W2_9CLOT</name>
<dbReference type="Gene3D" id="3.40.50.720">
    <property type="entry name" value="NAD(P)-binding Rossmann-like Domain"/>
    <property type="match status" value="1"/>
</dbReference>
<reference evidence="3" key="1">
    <citation type="journal article" date="2021" name="mSystems">
        <title>Bacteria and Archaea Synergistically Convert Glycine Betaine to Biogenic Methane in the Formosa Cold Seep of the South China Sea.</title>
        <authorList>
            <person name="Li L."/>
            <person name="Zhang W."/>
            <person name="Zhang S."/>
            <person name="Song L."/>
            <person name="Sun Q."/>
            <person name="Zhang H."/>
            <person name="Xiang H."/>
            <person name="Dong X."/>
        </authorList>
    </citation>
    <scope>NUCLEOTIDE SEQUENCE</scope>
    <source>
        <strain evidence="3">ZWT</strain>
    </source>
</reference>
<accession>A0A9J6P5W2</accession>
<dbReference type="PANTHER" id="PTHR30388:SF6">
    <property type="entry name" value="XANTHINE DEHYDROGENASE SUBUNIT A-RELATED"/>
    <property type="match status" value="1"/>
</dbReference>
<organism evidence="3 4">
    <name type="scientific">Oceanirhabdus seepicola</name>
    <dbReference type="NCBI Taxonomy" id="2828781"/>
    <lineage>
        <taxon>Bacteria</taxon>
        <taxon>Bacillati</taxon>
        <taxon>Bacillota</taxon>
        <taxon>Clostridia</taxon>
        <taxon>Eubacteriales</taxon>
        <taxon>Clostridiaceae</taxon>
        <taxon>Oceanirhabdus</taxon>
    </lineage>
</organism>
<sequence>MEDLKVLRFIEDNIQNGTRCAIAIMTDSYGSSPRKEGTTMGIDENGNISGTIGGGALEKEVIDRAINAVKEGKNKLLTLHLNDEGELHMQCGGKTDIYIKVFIPSDRIIIAGCGHIGKELYFLSNYLNFRTIMLDDREEFADKDIFTNSEEVLKGDIYENLTGINITSNDYIVIVTRGHKYDQEALEAVVNSKAKYIGMIGSKHKITHTLKNLIDKGITEEVLNRVYAPVGLDISNGEPREIAFAILGEILKVKNEGSGENLKKMKFGGDFFGKKTC</sequence>
<reference evidence="3" key="2">
    <citation type="submission" date="2021-04" db="EMBL/GenBank/DDBJ databases">
        <authorList>
            <person name="Dong X."/>
        </authorList>
    </citation>
    <scope>NUCLEOTIDE SEQUENCE</scope>
    <source>
        <strain evidence="3">ZWT</strain>
    </source>
</reference>
<dbReference type="Proteomes" id="UP001056429">
    <property type="component" value="Unassembled WGS sequence"/>
</dbReference>
<gene>
    <name evidence="3" type="ORF">KDK92_20520</name>
</gene>
<feature type="domain" description="XdhC Rossmann" evidence="2">
    <location>
        <begin position="108"/>
        <end position="250"/>
    </location>
</feature>
<comment type="caution">
    <text evidence="3">The sequence shown here is derived from an EMBL/GenBank/DDBJ whole genome shotgun (WGS) entry which is preliminary data.</text>
</comment>